<dbReference type="EMBL" id="JACLAU010000092">
    <property type="protein sequence ID" value="MBC2653777.1"/>
    <property type="molecule type" value="Genomic_DNA"/>
</dbReference>
<organism evidence="3 4">
    <name type="scientific">Novosphingobium aerophilum</name>
    <dbReference type="NCBI Taxonomy" id="2839843"/>
    <lineage>
        <taxon>Bacteria</taxon>
        <taxon>Pseudomonadati</taxon>
        <taxon>Pseudomonadota</taxon>
        <taxon>Alphaproteobacteria</taxon>
        <taxon>Sphingomonadales</taxon>
        <taxon>Sphingomonadaceae</taxon>
        <taxon>Novosphingobium</taxon>
    </lineage>
</organism>
<dbReference type="NCBIfam" id="NF033542">
    <property type="entry name" value="transpos_IS110"/>
    <property type="match status" value="1"/>
</dbReference>
<evidence type="ECO:0000259" key="2">
    <source>
        <dbReference type="Pfam" id="PF02371"/>
    </source>
</evidence>
<evidence type="ECO:0000313" key="3">
    <source>
        <dbReference type="EMBL" id="MBC2653777.1"/>
    </source>
</evidence>
<sequence>MTVAFLGIDLAKNVFQLHGEDPDGTVVLQRRVRRDRLLTEVSALAPCIIAIEACAGAFYWQRQFEGAGHQVRIIAPQYVKPFVKRQKNDRNDAAAICRALKQPDMKFVPGKSLEQQDIQALHRGRQGLVNHRTALVSQMRGLLLDRGIAFAQSIRRARREIGALLDEGAPELSELFRSMLAQLYAALLALDHQITWFDREIEKVFQANETCQRLAKIRGVGPKTATAVIAAVGDGAEFSNGRHLAAWMGLVPRQHSSGNRNRLFGISKRGDRHLRTLLIHGARAVVRTSARRDDAQSNWIRDLQARRGAAKTIVAVANKNARVIFAMLQKGTEFRVA</sequence>
<reference evidence="3 4" key="1">
    <citation type="submission" date="2020-08" db="EMBL/GenBank/DDBJ databases">
        <title>The genome sequence of Novosphingobium flavum 4Y4.</title>
        <authorList>
            <person name="Liu Y."/>
        </authorList>
    </citation>
    <scope>NUCLEOTIDE SEQUENCE [LARGE SCALE GENOMIC DNA]</scope>
    <source>
        <strain evidence="3 4">4Y4</strain>
    </source>
</reference>
<dbReference type="InterPro" id="IPR002525">
    <property type="entry name" value="Transp_IS110-like_N"/>
</dbReference>
<dbReference type="GO" id="GO:0003677">
    <property type="term" value="F:DNA binding"/>
    <property type="evidence" value="ECO:0007669"/>
    <property type="project" value="InterPro"/>
</dbReference>
<evidence type="ECO:0000259" key="1">
    <source>
        <dbReference type="Pfam" id="PF01548"/>
    </source>
</evidence>
<feature type="domain" description="Transposase IS110-like N-terminal" evidence="1">
    <location>
        <begin position="6"/>
        <end position="143"/>
    </location>
</feature>
<dbReference type="RefSeq" id="WP_185685136.1">
    <property type="nucleotide sequence ID" value="NZ_JACLAU010000092.1"/>
</dbReference>
<dbReference type="GO" id="GO:0006313">
    <property type="term" value="P:DNA transposition"/>
    <property type="evidence" value="ECO:0007669"/>
    <property type="project" value="InterPro"/>
</dbReference>
<evidence type="ECO:0000313" key="4">
    <source>
        <dbReference type="Proteomes" id="UP000520156"/>
    </source>
</evidence>
<name>A0A7X1FB80_9SPHN</name>
<dbReference type="GO" id="GO:0004803">
    <property type="term" value="F:transposase activity"/>
    <property type="evidence" value="ECO:0007669"/>
    <property type="project" value="InterPro"/>
</dbReference>
<dbReference type="InterPro" id="IPR047650">
    <property type="entry name" value="Transpos_IS110"/>
</dbReference>
<dbReference type="AlphaFoldDB" id="A0A7X1FB80"/>
<protein>
    <submittedName>
        <fullName evidence="3">IS110 family transposase</fullName>
    </submittedName>
</protein>
<comment type="caution">
    <text evidence="3">The sequence shown here is derived from an EMBL/GenBank/DDBJ whole genome shotgun (WGS) entry which is preliminary data.</text>
</comment>
<proteinExistence type="predicted"/>
<dbReference type="PANTHER" id="PTHR33055">
    <property type="entry name" value="TRANSPOSASE FOR INSERTION SEQUENCE ELEMENT IS1111A"/>
    <property type="match status" value="1"/>
</dbReference>
<dbReference type="Proteomes" id="UP000520156">
    <property type="component" value="Unassembled WGS sequence"/>
</dbReference>
<gene>
    <name evidence="3" type="ORF">H7F49_19095</name>
</gene>
<dbReference type="Pfam" id="PF01548">
    <property type="entry name" value="DEDD_Tnp_IS110"/>
    <property type="match status" value="1"/>
</dbReference>
<accession>A0A7X1FB80</accession>
<dbReference type="PANTHER" id="PTHR33055:SF3">
    <property type="entry name" value="PUTATIVE TRANSPOSASE FOR IS117-RELATED"/>
    <property type="match status" value="1"/>
</dbReference>
<feature type="domain" description="Transposase IS116/IS110/IS902 C-terminal" evidence="2">
    <location>
        <begin position="211"/>
        <end position="291"/>
    </location>
</feature>
<dbReference type="InterPro" id="IPR003346">
    <property type="entry name" value="Transposase_20"/>
</dbReference>
<keyword evidence="4" id="KW-1185">Reference proteome</keyword>
<dbReference type="Pfam" id="PF02371">
    <property type="entry name" value="Transposase_20"/>
    <property type="match status" value="1"/>
</dbReference>